<organism evidence="2 3">
    <name type="scientific">Tuber magnatum</name>
    <name type="common">white Piedmont truffle</name>
    <dbReference type="NCBI Taxonomy" id="42249"/>
    <lineage>
        <taxon>Eukaryota</taxon>
        <taxon>Fungi</taxon>
        <taxon>Dikarya</taxon>
        <taxon>Ascomycota</taxon>
        <taxon>Pezizomycotina</taxon>
        <taxon>Pezizomycetes</taxon>
        <taxon>Pezizales</taxon>
        <taxon>Tuberaceae</taxon>
        <taxon>Tuber</taxon>
    </lineage>
</organism>
<name>A0A317SN59_9PEZI</name>
<dbReference type="OrthoDB" id="5425161at2759"/>
<dbReference type="GO" id="GO:0003676">
    <property type="term" value="F:nucleic acid binding"/>
    <property type="evidence" value="ECO:0007669"/>
    <property type="project" value="InterPro"/>
</dbReference>
<dbReference type="AlphaFoldDB" id="A0A317SN59"/>
<dbReference type="InterPro" id="IPR004875">
    <property type="entry name" value="DDE_SF_endonuclease_dom"/>
</dbReference>
<keyword evidence="3" id="KW-1185">Reference proteome</keyword>
<dbReference type="EMBL" id="PYWC01000055">
    <property type="protein sequence ID" value="PWW74876.1"/>
    <property type="molecule type" value="Genomic_DNA"/>
</dbReference>
<accession>A0A317SN59</accession>
<feature type="non-terminal residue" evidence="2">
    <location>
        <position position="1"/>
    </location>
</feature>
<comment type="caution">
    <text evidence="2">The sequence shown here is derived from an EMBL/GenBank/DDBJ whole genome shotgun (WGS) entry which is preliminary data.</text>
</comment>
<protein>
    <recommendedName>
        <fullName evidence="1">DDE-1 domain-containing protein</fullName>
    </recommendedName>
</protein>
<feature type="domain" description="DDE-1" evidence="1">
    <location>
        <begin position="1"/>
        <end position="62"/>
    </location>
</feature>
<evidence type="ECO:0000259" key="1">
    <source>
        <dbReference type="Pfam" id="PF03184"/>
    </source>
</evidence>
<evidence type="ECO:0000313" key="2">
    <source>
        <dbReference type="EMBL" id="PWW74876.1"/>
    </source>
</evidence>
<dbReference type="Proteomes" id="UP000246991">
    <property type="component" value="Unassembled WGS sequence"/>
</dbReference>
<gene>
    <name evidence="2" type="ORF">C7212DRAFT_203539</name>
</gene>
<reference evidence="2 3" key="1">
    <citation type="submission" date="2018-03" db="EMBL/GenBank/DDBJ databases">
        <title>Genomes of Pezizomycetes fungi and the evolution of truffles.</title>
        <authorList>
            <person name="Murat C."/>
            <person name="Payen T."/>
            <person name="Noel B."/>
            <person name="Kuo A."/>
            <person name="Martin F.M."/>
        </authorList>
    </citation>
    <scope>NUCLEOTIDE SEQUENCE [LARGE SCALE GENOMIC DNA]</scope>
    <source>
        <strain evidence="2">091103-1</strain>
    </source>
</reference>
<dbReference type="STRING" id="42249.A0A317SN59"/>
<sequence>NGWTNSLFGLDWLTQCFEPNSRHETIQEYCLLLLNGHESHILGLFINYCVQYRIVVLCLPLHL</sequence>
<dbReference type="Pfam" id="PF03184">
    <property type="entry name" value="DDE_1"/>
    <property type="match status" value="1"/>
</dbReference>
<evidence type="ECO:0000313" key="3">
    <source>
        <dbReference type="Proteomes" id="UP000246991"/>
    </source>
</evidence>
<proteinExistence type="predicted"/>